<evidence type="ECO:0000313" key="1">
    <source>
        <dbReference type="EMBL" id="RAI59573.1"/>
    </source>
</evidence>
<proteinExistence type="predicted"/>
<dbReference type="RefSeq" id="WP_111469261.1">
    <property type="nucleotide sequence ID" value="NZ_QLIX01000004.1"/>
</dbReference>
<dbReference type="Proteomes" id="UP000249065">
    <property type="component" value="Unassembled WGS sequence"/>
</dbReference>
<dbReference type="EMBL" id="QLIX01000004">
    <property type="protein sequence ID" value="RAI59573.1"/>
    <property type="molecule type" value="Genomic_DNA"/>
</dbReference>
<gene>
    <name evidence="1" type="ORF">DOO78_08240</name>
</gene>
<comment type="caution">
    <text evidence="1">The sequence shown here is derived from an EMBL/GenBank/DDBJ whole genome shotgun (WGS) entry which is preliminary data.</text>
</comment>
<keyword evidence="2" id="KW-1185">Reference proteome</keyword>
<organism evidence="1 2">
    <name type="scientific">Roseicella frigidaeris</name>
    <dbReference type="NCBI Taxonomy" id="2230885"/>
    <lineage>
        <taxon>Bacteria</taxon>
        <taxon>Pseudomonadati</taxon>
        <taxon>Pseudomonadota</taxon>
        <taxon>Alphaproteobacteria</taxon>
        <taxon>Acetobacterales</taxon>
        <taxon>Roseomonadaceae</taxon>
        <taxon>Roseicella</taxon>
    </lineage>
</organism>
<evidence type="ECO:0000313" key="2">
    <source>
        <dbReference type="Proteomes" id="UP000249065"/>
    </source>
</evidence>
<sequence length="343" mass="34382">MTVIVAGNGLAPPGLPLFALPVPHPAPGWGLLAAALAVLPAARGRAALLLPDHPRLGADPARRRMAGAVLQEAAAAGGGTPLRAQGGTLLLGTSEASARRAAAALGTLLGQATPLPVWLLPRDADAVLGWAAAQAPARDDRPASGPPPPGLLHAALDGLSADAVLRAEVLRDAAGARRGQRLRLSRRAVAAALGPLAADPDLLAQAMERMAARLRPGLAAWARDLPGLRLVPLARDALPAPALRPGAIGVLPLAAAAGPDFPGFRARLAERGWAVALAGLEAATLALADPAALPATLLLLRWSPALAALPPAPGPDRLVLETGGDPAAAAFARERGLLLVGAA</sequence>
<protein>
    <submittedName>
        <fullName evidence="1">Uncharacterized protein</fullName>
    </submittedName>
</protein>
<name>A0A327MC23_9PROT</name>
<accession>A0A327MC23</accession>
<reference evidence="2" key="1">
    <citation type="submission" date="2018-06" db="EMBL/GenBank/DDBJ databases">
        <authorList>
            <person name="Khan S.A."/>
        </authorList>
    </citation>
    <scope>NUCLEOTIDE SEQUENCE [LARGE SCALE GENOMIC DNA]</scope>
    <source>
        <strain evidence="2">DB-1506</strain>
    </source>
</reference>
<dbReference type="AlphaFoldDB" id="A0A327MC23"/>